<evidence type="ECO:0000313" key="11">
    <source>
        <dbReference type="EMBL" id="KAL0269660.1"/>
    </source>
</evidence>
<dbReference type="GO" id="GO:0004523">
    <property type="term" value="F:RNA-DNA hybrid ribonuclease activity"/>
    <property type="evidence" value="ECO:0007669"/>
    <property type="project" value="UniProtKB-EC"/>
</dbReference>
<dbReference type="SUPFAM" id="SSF55658">
    <property type="entry name" value="L9 N-domain-like"/>
    <property type="match status" value="1"/>
</dbReference>
<dbReference type="PANTHER" id="PTHR10642">
    <property type="entry name" value="RIBONUCLEASE H1"/>
    <property type="match status" value="1"/>
</dbReference>
<evidence type="ECO:0000256" key="1">
    <source>
        <dbReference type="ARBA" id="ARBA00001946"/>
    </source>
</evidence>
<feature type="domain" description="RNase H type-1" evidence="10">
    <location>
        <begin position="530"/>
        <end position="677"/>
    </location>
</feature>
<dbReference type="PANTHER" id="PTHR10642:SF31">
    <property type="entry name" value="RIBONUCLEASE H1"/>
    <property type="match status" value="1"/>
</dbReference>
<dbReference type="SUPFAM" id="SSF53098">
    <property type="entry name" value="Ribonuclease H-like"/>
    <property type="match status" value="1"/>
</dbReference>
<dbReference type="GO" id="GO:0043137">
    <property type="term" value="P:DNA replication, removal of RNA primer"/>
    <property type="evidence" value="ECO:0007669"/>
    <property type="project" value="TreeGrafter"/>
</dbReference>
<feature type="compositionally biased region" description="Polar residues" evidence="9">
    <location>
        <begin position="457"/>
        <end position="467"/>
    </location>
</feature>
<keyword evidence="6" id="KW-0255">Endonuclease</keyword>
<evidence type="ECO:0000256" key="5">
    <source>
        <dbReference type="ARBA" id="ARBA00022723"/>
    </source>
</evidence>
<gene>
    <name evidence="11" type="ORF">PYX00_007313</name>
</gene>
<organism evidence="11">
    <name type="scientific">Menopon gallinae</name>
    <name type="common">poultry shaft louse</name>
    <dbReference type="NCBI Taxonomy" id="328185"/>
    <lineage>
        <taxon>Eukaryota</taxon>
        <taxon>Metazoa</taxon>
        <taxon>Ecdysozoa</taxon>
        <taxon>Arthropoda</taxon>
        <taxon>Hexapoda</taxon>
        <taxon>Insecta</taxon>
        <taxon>Pterygota</taxon>
        <taxon>Neoptera</taxon>
        <taxon>Paraneoptera</taxon>
        <taxon>Psocodea</taxon>
        <taxon>Troctomorpha</taxon>
        <taxon>Phthiraptera</taxon>
        <taxon>Amblycera</taxon>
        <taxon>Menoponidae</taxon>
        <taxon>Menopon</taxon>
    </lineage>
</organism>
<comment type="caution">
    <text evidence="11">The sequence shown here is derived from an EMBL/GenBank/DDBJ whole genome shotgun (WGS) entry which is preliminary data.</text>
</comment>
<evidence type="ECO:0000256" key="8">
    <source>
        <dbReference type="ARBA" id="ARBA00022842"/>
    </source>
</evidence>
<dbReference type="EMBL" id="JARGDH010000004">
    <property type="protein sequence ID" value="KAL0269660.1"/>
    <property type="molecule type" value="Genomic_DNA"/>
</dbReference>
<evidence type="ECO:0000256" key="9">
    <source>
        <dbReference type="SAM" id="MobiDB-lite"/>
    </source>
</evidence>
<evidence type="ECO:0000256" key="6">
    <source>
        <dbReference type="ARBA" id="ARBA00022759"/>
    </source>
</evidence>
<name>A0AAW2HIL1_9NEOP</name>
<dbReference type="CDD" id="cd09280">
    <property type="entry name" value="RNase_HI_eukaryote_like"/>
    <property type="match status" value="1"/>
</dbReference>
<dbReference type="EC" id="3.1.26.4" evidence="3"/>
<dbReference type="InterPro" id="IPR012337">
    <property type="entry name" value="RNaseH-like_sf"/>
</dbReference>
<protein>
    <recommendedName>
        <fullName evidence="3">ribonuclease H</fullName>
        <ecNumber evidence="3">3.1.26.4</ecNumber>
    </recommendedName>
</protein>
<dbReference type="GO" id="GO:0003676">
    <property type="term" value="F:nucleic acid binding"/>
    <property type="evidence" value="ECO:0007669"/>
    <property type="project" value="InterPro"/>
</dbReference>
<dbReference type="FunFam" id="3.30.420.10:FF:000115">
    <property type="entry name" value="Ribonuclease H"/>
    <property type="match status" value="1"/>
</dbReference>
<dbReference type="InterPro" id="IPR002156">
    <property type="entry name" value="RNaseH_domain"/>
</dbReference>
<feature type="region of interest" description="Disordered" evidence="9">
    <location>
        <begin position="82"/>
        <end position="102"/>
    </location>
</feature>
<evidence type="ECO:0000256" key="7">
    <source>
        <dbReference type="ARBA" id="ARBA00022801"/>
    </source>
</evidence>
<dbReference type="InterPro" id="IPR050092">
    <property type="entry name" value="RNase_H"/>
</dbReference>
<dbReference type="Pfam" id="PF00075">
    <property type="entry name" value="RNase_H"/>
    <property type="match status" value="1"/>
</dbReference>
<keyword evidence="8" id="KW-0460">Magnesium</keyword>
<dbReference type="GO" id="GO:0046872">
    <property type="term" value="F:metal ion binding"/>
    <property type="evidence" value="ECO:0007669"/>
    <property type="project" value="UniProtKB-KW"/>
</dbReference>
<dbReference type="Pfam" id="PF01693">
    <property type="entry name" value="Cauli_VI"/>
    <property type="match status" value="1"/>
</dbReference>
<dbReference type="Gene3D" id="3.30.420.10">
    <property type="entry name" value="Ribonuclease H-like superfamily/Ribonuclease H"/>
    <property type="match status" value="1"/>
</dbReference>
<dbReference type="InterPro" id="IPR037056">
    <property type="entry name" value="RNase_H1_N_sf"/>
</dbReference>
<dbReference type="InterPro" id="IPR009027">
    <property type="entry name" value="Ribosomal_bL9/RNase_H1_N"/>
</dbReference>
<dbReference type="InterPro" id="IPR036397">
    <property type="entry name" value="RNaseH_sf"/>
</dbReference>
<reference evidence="11" key="1">
    <citation type="journal article" date="2024" name="Gigascience">
        <title>Chromosome-level genome of the poultry shaft louse Menopon gallinae provides insight into the host-switching and adaptive evolution of parasitic lice.</title>
        <authorList>
            <person name="Xu Y."/>
            <person name="Ma L."/>
            <person name="Liu S."/>
            <person name="Liang Y."/>
            <person name="Liu Q."/>
            <person name="He Z."/>
            <person name="Tian L."/>
            <person name="Duan Y."/>
            <person name="Cai W."/>
            <person name="Li H."/>
            <person name="Song F."/>
        </authorList>
    </citation>
    <scope>NUCLEOTIDE SEQUENCE</scope>
    <source>
        <strain evidence="11">Cailab_2023a</strain>
    </source>
</reference>
<evidence type="ECO:0000256" key="2">
    <source>
        <dbReference type="ARBA" id="ARBA00005300"/>
    </source>
</evidence>
<evidence type="ECO:0000256" key="3">
    <source>
        <dbReference type="ARBA" id="ARBA00012180"/>
    </source>
</evidence>
<feature type="region of interest" description="Disordered" evidence="9">
    <location>
        <begin position="261"/>
        <end position="287"/>
    </location>
</feature>
<keyword evidence="7" id="KW-0378">Hydrolase</keyword>
<evidence type="ECO:0000259" key="10">
    <source>
        <dbReference type="PROSITE" id="PS50879"/>
    </source>
</evidence>
<keyword evidence="4" id="KW-0540">Nuclease</keyword>
<dbReference type="Gene3D" id="3.40.970.10">
    <property type="entry name" value="Ribonuclease H1, N-terminal domain"/>
    <property type="match status" value="1"/>
</dbReference>
<accession>A0AAW2HIL1</accession>
<proteinExistence type="inferred from homology"/>
<dbReference type="FunFam" id="3.40.970.10:FF:000001">
    <property type="entry name" value="Ribonuclease H1"/>
    <property type="match status" value="1"/>
</dbReference>
<sequence>MSDPKLGIYRLICRLREVFVMSKKGGKAYYAVGVGRETGIFNSWNECKSQVEGLQNPKYKKFYNLDEAKEFVNSWKGKNQSYKEHIGNGSNPDSSNQTSVDQLKGDKNLYRNKFFSRKRQQNKLMRSNSEIIKNFKSHKFRRHSTGNVYSRQNKFQSVPPEGDIYNNMLKNIPQRYFHMTYPDDPVDDQSRPDVDVSVSNGDAGVVRMKRDRETVIIASDSDCEVNLTKECTDGGSNISIGSTSNGHTDVESNSFCELKTDPEPKEVCSRSKVGSDNGGAKRSETDQLDDERVTEICRRILKEHMTSLEISDVNKKLYMKSVTSSLEKIVNVVTSSLNQITSRVLSCVNSNAELETYENTRMTVSQESTVSNTFSGGMGQLNESSNQNQTLLQEKFDNCERKIDMCFGQVSSIVAGLTQARDEIRELRKMCLMKGNILMEGRNQSAKPVTNAKYLSTYNGSISGSPSHTKKKFSDEKMVDSEKDDLDVYQPPAKRKKDGDESSDTTCNTFDYDGAIKREKADYIGFTIDEDDYVIVYTDGACTSNGMGNAKAGIGIWFGDGHPMNVGRPFKGVPPTNNNAEIQAARIAIELALSAGIKKLRILTDSEFVINCATKWVQQWKEKGWITGSKSPVKNRVELEKLDRVMSKLSVRWEKVCAHSGVFGNEMADRLANNGAESYERQ</sequence>
<feature type="compositionally biased region" description="Polar residues" evidence="9">
    <location>
        <begin position="88"/>
        <end position="101"/>
    </location>
</feature>
<keyword evidence="5" id="KW-0479">Metal-binding</keyword>
<comment type="cofactor">
    <cofactor evidence="1">
        <name>Mg(2+)</name>
        <dbReference type="ChEBI" id="CHEBI:18420"/>
    </cofactor>
</comment>
<dbReference type="AlphaFoldDB" id="A0AAW2HIL1"/>
<evidence type="ECO:0000256" key="4">
    <source>
        <dbReference type="ARBA" id="ARBA00022722"/>
    </source>
</evidence>
<comment type="similarity">
    <text evidence="2">Belongs to the RNase H family.</text>
</comment>
<dbReference type="InterPro" id="IPR011320">
    <property type="entry name" value="RNase_H1_N"/>
</dbReference>
<feature type="region of interest" description="Disordered" evidence="9">
    <location>
        <begin position="457"/>
        <end position="505"/>
    </location>
</feature>
<dbReference type="PROSITE" id="PS50879">
    <property type="entry name" value="RNASE_H_1"/>
    <property type="match status" value="1"/>
</dbReference>
<feature type="compositionally biased region" description="Basic and acidic residues" evidence="9">
    <location>
        <begin position="472"/>
        <end position="481"/>
    </location>
</feature>